<protein>
    <submittedName>
        <fullName evidence="2">Uncharacterized protein</fullName>
    </submittedName>
</protein>
<name>A0A6H5FZS7_9HEMI</name>
<proteinExistence type="predicted"/>
<keyword evidence="3" id="KW-1185">Reference proteome</keyword>
<reference evidence="2 3" key="1">
    <citation type="submission" date="2020-02" db="EMBL/GenBank/DDBJ databases">
        <authorList>
            <person name="Ferguson B K."/>
        </authorList>
    </citation>
    <scope>NUCLEOTIDE SEQUENCE [LARGE SCALE GENOMIC DNA]</scope>
</reference>
<dbReference type="EMBL" id="CADCXU010002567">
    <property type="protein sequence ID" value="CAA9994782.1"/>
    <property type="molecule type" value="Genomic_DNA"/>
</dbReference>
<feature type="region of interest" description="Disordered" evidence="1">
    <location>
        <begin position="16"/>
        <end position="65"/>
    </location>
</feature>
<dbReference type="Proteomes" id="UP000479000">
    <property type="component" value="Unassembled WGS sequence"/>
</dbReference>
<dbReference type="AlphaFoldDB" id="A0A6H5FZS7"/>
<organism evidence="2 3">
    <name type="scientific">Nesidiocoris tenuis</name>
    <dbReference type="NCBI Taxonomy" id="355587"/>
    <lineage>
        <taxon>Eukaryota</taxon>
        <taxon>Metazoa</taxon>
        <taxon>Ecdysozoa</taxon>
        <taxon>Arthropoda</taxon>
        <taxon>Hexapoda</taxon>
        <taxon>Insecta</taxon>
        <taxon>Pterygota</taxon>
        <taxon>Neoptera</taxon>
        <taxon>Paraneoptera</taxon>
        <taxon>Hemiptera</taxon>
        <taxon>Heteroptera</taxon>
        <taxon>Panheteroptera</taxon>
        <taxon>Cimicomorpha</taxon>
        <taxon>Miridae</taxon>
        <taxon>Dicyphina</taxon>
        <taxon>Nesidiocoris</taxon>
    </lineage>
</organism>
<evidence type="ECO:0000256" key="1">
    <source>
        <dbReference type="SAM" id="MobiDB-lite"/>
    </source>
</evidence>
<feature type="compositionally biased region" description="Basic and acidic residues" evidence="1">
    <location>
        <begin position="41"/>
        <end position="56"/>
    </location>
</feature>
<accession>A0A6H5FZS7</accession>
<sequence length="65" mass="7483">MLRHTEVGKYCAIFPRRRNHGDSGRNTCSVKSSRPRRGKRMSSELRPEGDNGETARRRLGRRSVV</sequence>
<evidence type="ECO:0000313" key="2">
    <source>
        <dbReference type="EMBL" id="CAA9994782.1"/>
    </source>
</evidence>
<gene>
    <name evidence="2" type="ORF">NTEN_LOCUS1598</name>
</gene>
<evidence type="ECO:0000313" key="3">
    <source>
        <dbReference type="Proteomes" id="UP000479000"/>
    </source>
</evidence>
<feature type="non-terminal residue" evidence="2">
    <location>
        <position position="65"/>
    </location>
</feature>